<dbReference type="Proteomes" id="UP000239724">
    <property type="component" value="Unassembled WGS sequence"/>
</dbReference>
<dbReference type="PRINTS" id="PR00502">
    <property type="entry name" value="NUDIXFAMILY"/>
</dbReference>
<dbReference type="PROSITE" id="PS00893">
    <property type="entry name" value="NUDIX_BOX"/>
    <property type="match status" value="1"/>
</dbReference>
<sequence length="177" mass="19146">MPITGARPPTFVDTVWQLVYRCIFPLARTWWRLSGARHEGALVAVHVGDAVLLVRASYRSAWSFPGGGIRRGETPAAAARRELIEELGLTGGHLTPVGTACGRWDGLRDRVHFFDLRLDQLPPLQPDNREIVAVRLVPAADLRGLPLTAPVIAYLDGSVSPDHRCGCHDRASGGAGA</sequence>
<protein>
    <recommendedName>
        <fullName evidence="4">Nudix hydrolase domain-containing protein</fullName>
    </recommendedName>
</protein>
<dbReference type="PANTHER" id="PTHR43046">
    <property type="entry name" value="GDP-MANNOSE MANNOSYL HYDROLASE"/>
    <property type="match status" value="1"/>
</dbReference>
<dbReference type="PROSITE" id="PS51462">
    <property type="entry name" value="NUDIX"/>
    <property type="match status" value="1"/>
</dbReference>
<dbReference type="OrthoDB" id="9800065at2"/>
<comment type="similarity">
    <text evidence="3">Belongs to the Nudix hydrolase family.</text>
</comment>
<evidence type="ECO:0000313" key="6">
    <source>
        <dbReference type="Proteomes" id="UP000239724"/>
    </source>
</evidence>
<dbReference type="InterPro" id="IPR000086">
    <property type="entry name" value="NUDIX_hydrolase_dom"/>
</dbReference>
<reference evidence="5 6" key="1">
    <citation type="journal article" date="2018" name="Arch. Microbiol.">
        <title>New insights into the metabolic potential of the phototrophic purple bacterium Rhodopila globiformis DSM 161(T) from its draft genome sequence and evidence for a vanadium-dependent nitrogenase.</title>
        <authorList>
            <person name="Imhoff J.F."/>
            <person name="Rahn T."/>
            <person name="Kunzel S."/>
            <person name="Neulinger S.C."/>
        </authorList>
    </citation>
    <scope>NUCLEOTIDE SEQUENCE [LARGE SCALE GENOMIC DNA]</scope>
    <source>
        <strain evidence="5 6">DSM 161</strain>
    </source>
</reference>
<dbReference type="RefSeq" id="WP_104521742.1">
    <property type="nucleotide sequence ID" value="NZ_NHRY01000252.1"/>
</dbReference>
<dbReference type="SUPFAM" id="SSF55811">
    <property type="entry name" value="Nudix"/>
    <property type="match status" value="1"/>
</dbReference>
<accession>A0A2S6MZU4</accession>
<organism evidence="5 6">
    <name type="scientific">Rhodopila globiformis</name>
    <name type="common">Rhodopseudomonas globiformis</name>
    <dbReference type="NCBI Taxonomy" id="1071"/>
    <lineage>
        <taxon>Bacteria</taxon>
        <taxon>Pseudomonadati</taxon>
        <taxon>Pseudomonadota</taxon>
        <taxon>Alphaproteobacteria</taxon>
        <taxon>Acetobacterales</taxon>
        <taxon>Acetobacteraceae</taxon>
        <taxon>Rhodopila</taxon>
    </lineage>
</organism>
<dbReference type="InterPro" id="IPR015797">
    <property type="entry name" value="NUDIX_hydrolase-like_dom_sf"/>
</dbReference>
<evidence type="ECO:0000259" key="4">
    <source>
        <dbReference type="PROSITE" id="PS51462"/>
    </source>
</evidence>
<dbReference type="GO" id="GO:0016787">
    <property type="term" value="F:hydrolase activity"/>
    <property type="evidence" value="ECO:0007669"/>
    <property type="project" value="UniProtKB-KW"/>
</dbReference>
<evidence type="ECO:0000256" key="2">
    <source>
        <dbReference type="ARBA" id="ARBA00022801"/>
    </source>
</evidence>
<name>A0A2S6MZU4_RHOGL</name>
<evidence type="ECO:0000256" key="1">
    <source>
        <dbReference type="ARBA" id="ARBA00001946"/>
    </source>
</evidence>
<gene>
    <name evidence="5" type="ORF">CCS01_26015</name>
</gene>
<dbReference type="InterPro" id="IPR020476">
    <property type="entry name" value="Nudix_hydrolase"/>
</dbReference>
<dbReference type="EMBL" id="NHRY01000252">
    <property type="protein sequence ID" value="PPQ27869.1"/>
    <property type="molecule type" value="Genomic_DNA"/>
</dbReference>
<keyword evidence="6" id="KW-1185">Reference proteome</keyword>
<proteinExistence type="inferred from homology"/>
<evidence type="ECO:0000256" key="3">
    <source>
        <dbReference type="RuleBase" id="RU003476"/>
    </source>
</evidence>
<dbReference type="Pfam" id="PF00293">
    <property type="entry name" value="NUDIX"/>
    <property type="match status" value="1"/>
</dbReference>
<comment type="cofactor">
    <cofactor evidence="1">
        <name>Mg(2+)</name>
        <dbReference type="ChEBI" id="CHEBI:18420"/>
    </cofactor>
</comment>
<dbReference type="CDD" id="cd02883">
    <property type="entry name" value="NUDIX_Hydrolase"/>
    <property type="match status" value="1"/>
</dbReference>
<dbReference type="AlphaFoldDB" id="A0A2S6MZU4"/>
<comment type="caution">
    <text evidence="5">The sequence shown here is derived from an EMBL/GenBank/DDBJ whole genome shotgun (WGS) entry which is preliminary data.</text>
</comment>
<dbReference type="InterPro" id="IPR020084">
    <property type="entry name" value="NUDIX_hydrolase_CS"/>
</dbReference>
<feature type="domain" description="Nudix hydrolase" evidence="4">
    <location>
        <begin position="36"/>
        <end position="159"/>
    </location>
</feature>
<dbReference type="PANTHER" id="PTHR43046:SF14">
    <property type="entry name" value="MUTT_NUDIX FAMILY PROTEIN"/>
    <property type="match status" value="1"/>
</dbReference>
<keyword evidence="2 3" id="KW-0378">Hydrolase</keyword>
<dbReference type="Gene3D" id="3.90.79.10">
    <property type="entry name" value="Nucleoside Triphosphate Pyrophosphohydrolase"/>
    <property type="match status" value="1"/>
</dbReference>
<evidence type="ECO:0000313" key="5">
    <source>
        <dbReference type="EMBL" id="PPQ27869.1"/>
    </source>
</evidence>